<dbReference type="RefSeq" id="WP_126073153.1">
    <property type="nucleotide sequence ID" value="NZ_CP051166.1"/>
</dbReference>
<dbReference type="EMBL" id="RXLQ01000003">
    <property type="protein sequence ID" value="RSZ59791.1"/>
    <property type="molecule type" value="Genomic_DNA"/>
</dbReference>
<organism evidence="2 3">
    <name type="scientific">Massilia atriviolacea</name>
    <dbReference type="NCBI Taxonomy" id="2495579"/>
    <lineage>
        <taxon>Bacteria</taxon>
        <taxon>Pseudomonadati</taxon>
        <taxon>Pseudomonadota</taxon>
        <taxon>Betaproteobacteria</taxon>
        <taxon>Burkholderiales</taxon>
        <taxon>Oxalobacteraceae</taxon>
        <taxon>Telluria group</taxon>
        <taxon>Massilia</taxon>
    </lineage>
</organism>
<comment type="caution">
    <text evidence="2">The sequence shown here is derived from an EMBL/GenBank/DDBJ whole genome shotgun (WGS) entry which is preliminary data.</text>
</comment>
<dbReference type="InterPro" id="IPR021005">
    <property type="entry name" value="Znf_CGNR"/>
</dbReference>
<accession>A0A430HQI8</accession>
<keyword evidence="3" id="KW-1185">Reference proteome</keyword>
<evidence type="ECO:0000313" key="3">
    <source>
        <dbReference type="Proteomes" id="UP000278085"/>
    </source>
</evidence>
<name>A0A430HQI8_9BURK</name>
<sequence length="194" mass="21187">MTNAGTQPAEAPLVGDHLAMDLLNTQARENGESVDFWHSGDDVLAWLARCGIVPPAGGETLDKPGLLAQAAALRTLARRLVGQRKQDQPIDPAALNAYLHTYLSAPHLDIDSEGRPVLARAVRADPLASLLGPLAESVAQLLVDGNFALVKQCEHPDCVLWFYDRTKAHKRRWCSMALCGNRYKAAQFRKRSAI</sequence>
<evidence type="ECO:0000313" key="2">
    <source>
        <dbReference type="EMBL" id="RSZ59791.1"/>
    </source>
</evidence>
<dbReference type="PANTHER" id="PTHR35525:SF3">
    <property type="entry name" value="BLL6575 PROTEIN"/>
    <property type="match status" value="1"/>
</dbReference>
<dbReference type="Pfam" id="PF11706">
    <property type="entry name" value="zf-CGNR"/>
    <property type="match status" value="1"/>
</dbReference>
<dbReference type="PANTHER" id="PTHR35525">
    <property type="entry name" value="BLL6575 PROTEIN"/>
    <property type="match status" value="1"/>
</dbReference>
<evidence type="ECO:0000259" key="1">
    <source>
        <dbReference type="Pfam" id="PF11706"/>
    </source>
</evidence>
<protein>
    <recommendedName>
        <fullName evidence="1">Zinc finger CGNR domain-containing protein</fullName>
    </recommendedName>
</protein>
<dbReference type="InterPro" id="IPR023286">
    <property type="entry name" value="ABATE_dom_sf"/>
</dbReference>
<dbReference type="AlphaFoldDB" id="A0A430HQI8"/>
<dbReference type="Proteomes" id="UP000278085">
    <property type="component" value="Unassembled WGS sequence"/>
</dbReference>
<dbReference type="Pfam" id="PF07336">
    <property type="entry name" value="ABATE"/>
    <property type="match status" value="1"/>
</dbReference>
<dbReference type="Gene3D" id="1.10.3300.10">
    <property type="entry name" value="Jann2411-like domain"/>
    <property type="match status" value="1"/>
</dbReference>
<dbReference type="OrthoDB" id="9808437at2"/>
<proteinExistence type="predicted"/>
<gene>
    <name evidence="2" type="ORF">EJB06_06230</name>
</gene>
<reference evidence="2 3" key="1">
    <citation type="submission" date="2018-12" db="EMBL/GenBank/DDBJ databases">
        <authorList>
            <person name="Yang E."/>
        </authorList>
    </citation>
    <scope>NUCLEOTIDE SEQUENCE [LARGE SCALE GENOMIC DNA]</scope>
    <source>
        <strain evidence="2 3">SOD</strain>
    </source>
</reference>
<feature type="domain" description="Zinc finger CGNR" evidence="1">
    <location>
        <begin position="150"/>
        <end position="191"/>
    </location>
</feature>
<dbReference type="SUPFAM" id="SSF160904">
    <property type="entry name" value="Jann2411-like"/>
    <property type="match status" value="1"/>
</dbReference>
<dbReference type="InterPro" id="IPR010852">
    <property type="entry name" value="ABATE"/>
</dbReference>